<dbReference type="Pfam" id="PF19310">
    <property type="entry name" value="TOP_N"/>
    <property type="match status" value="1"/>
</dbReference>
<comment type="caution">
    <text evidence="12">The sequence shown here is derived from an EMBL/GenBank/DDBJ whole genome shotgun (WGS) entry which is preliminary data.</text>
</comment>
<dbReference type="PANTHER" id="PTHR11804">
    <property type="entry name" value="PROTEASE M3 THIMET OLIGOPEPTIDASE-RELATED"/>
    <property type="match status" value="1"/>
</dbReference>
<dbReference type="InterPro" id="IPR045090">
    <property type="entry name" value="Pept_M3A_M3B"/>
</dbReference>
<reference evidence="12" key="2">
    <citation type="journal article" date="2023" name="Microbiome">
        <title>Synthase-selected sorting approach identifies a beta-lactone synthase in a nudibranch symbiotic bacterium.</title>
        <authorList>
            <person name="Dzunkova M."/>
            <person name="La Clair J.J."/>
            <person name="Tyml T."/>
            <person name="Doud D."/>
            <person name="Schulz F."/>
            <person name="Piquer-Esteban S."/>
            <person name="Porcel Sanchis D."/>
            <person name="Osborn A."/>
            <person name="Robinson D."/>
            <person name="Louie K.B."/>
            <person name="Bowen B.P."/>
            <person name="Bowers R.M."/>
            <person name="Lee J."/>
            <person name="Arnau V."/>
            <person name="Diaz-Villanueva W."/>
            <person name="Stepanauskas R."/>
            <person name="Gosliner T."/>
            <person name="Date S.V."/>
            <person name="Northen T.R."/>
            <person name="Cheng J.F."/>
            <person name="Burkart M.D."/>
            <person name="Woyke T."/>
        </authorList>
    </citation>
    <scope>NUCLEOTIDE SEQUENCE</scope>
    <source>
        <strain evidence="12">Df01</strain>
    </source>
</reference>
<keyword evidence="4 9" id="KW-0378">Hydrolase</keyword>
<feature type="domain" description="Oligopeptidase A N-terminal" evidence="11">
    <location>
        <begin position="29"/>
        <end position="146"/>
    </location>
</feature>
<proteinExistence type="inferred from homology"/>
<dbReference type="EC" id="3.4.24.70" evidence="8"/>
<accession>A0ABT7QJP8</accession>
<dbReference type="PANTHER" id="PTHR11804:SF84">
    <property type="entry name" value="SACCHAROLYSIN"/>
    <property type="match status" value="1"/>
</dbReference>
<protein>
    <recommendedName>
        <fullName evidence="8">oligopeptidase A</fullName>
        <ecNumber evidence="8">3.4.24.70</ecNumber>
    </recommendedName>
</protein>
<dbReference type="InterPro" id="IPR045666">
    <property type="entry name" value="OpdA_N"/>
</dbReference>
<feature type="domain" description="Peptidase M3A/M3B catalytic" evidence="10">
    <location>
        <begin position="217"/>
        <end position="535"/>
    </location>
</feature>
<evidence type="ECO:0000259" key="11">
    <source>
        <dbReference type="Pfam" id="PF19310"/>
    </source>
</evidence>
<evidence type="ECO:0000256" key="2">
    <source>
        <dbReference type="ARBA" id="ARBA00022670"/>
    </source>
</evidence>
<dbReference type="CDD" id="cd06456">
    <property type="entry name" value="M3A_DCP"/>
    <property type="match status" value="1"/>
</dbReference>
<keyword evidence="2 9" id="KW-0645">Protease</keyword>
<evidence type="ECO:0000256" key="6">
    <source>
        <dbReference type="ARBA" id="ARBA00023049"/>
    </source>
</evidence>
<evidence type="ECO:0000313" key="12">
    <source>
        <dbReference type="EMBL" id="MDM5146842.1"/>
    </source>
</evidence>
<dbReference type="EMBL" id="JANQAO010000001">
    <property type="protein sequence ID" value="MDM5146842.1"/>
    <property type="molecule type" value="Genomic_DNA"/>
</dbReference>
<evidence type="ECO:0000256" key="9">
    <source>
        <dbReference type="RuleBase" id="RU003435"/>
    </source>
</evidence>
<name>A0ABT7QJP8_9GAMM</name>
<gene>
    <name evidence="12" type="ORF">NQX30_00355</name>
</gene>
<evidence type="ECO:0000256" key="3">
    <source>
        <dbReference type="ARBA" id="ARBA00022723"/>
    </source>
</evidence>
<evidence type="ECO:0000313" key="13">
    <source>
        <dbReference type="Proteomes" id="UP001168167"/>
    </source>
</evidence>
<evidence type="ECO:0000256" key="8">
    <source>
        <dbReference type="ARBA" id="ARBA00026100"/>
    </source>
</evidence>
<comment type="catalytic activity">
    <reaction evidence="7">
        <text>Hydrolysis of oligopeptides, with broad specificity. Gly or Ala commonly occur as P1 or P1' residues, but more distant residues are also important, as is shown by the fact that Z-Gly-Pro-Gly-|-Gly-Pro-Ala is cleaved, but not Z-(Gly)(5).</text>
        <dbReference type="EC" id="3.4.24.70"/>
    </reaction>
</comment>
<evidence type="ECO:0000256" key="7">
    <source>
        <dbReference type="ARBA" id="ARBA00024603"/>
    </source>
</evidence>
<dbReference type="SUPFAM" id="SSF55486">
    <property type="entry name" value="Metalloproteases ('zincins'), catalytic domain"/>
    <property type="match status" value="1"/>
</dbReference>
<keyword evidence="5 9" id="KW-0862">Zinc</keyword>
<dbReference type="Proteomes" id="UP001168167">
    <property type="component" value="Unassembled WGS sequence"/>
</dbReference>
<dbReference type="InterPro" id="IPR001567">
    <property type="entry name" value="Pept_M3A_M3B_dom"/>
</dbReference>
<dbReference type="Pfam" id="PF01432">
    <property type="entry name" value="Peptidase_M3"/>
    <property type="match status" value="1"/>
</dbReference>
<keyword evidence="3 9" id="KW-0479">Metal-binding</keyword>
<organism evidence="12 13">
    <name type="scientific">Candidatus Doriopsillibacter californiensis</name>
    <dbReference type="NCBI Taxonomy" id="2970740"/>
    <lineage>
        <taxon>Bacteria</taxon>
        <taxon>Pseudomonadati</taxon>
        <taxon>Pseudomonadota</taxon>
        <taxon>Gammaproteobacteria</taxon>
        <taxon>Candidatus Tethybacterales</taxon>
        <taxon>Candidatus Persebacteraceae</taxon>
        <taxon>Candidatus Doriopsillibacter</taxon>
    </lineage>
</organism>
<keyword evidence="6 9" id="KW-0482">Metalloprotease</keyword>
<keyword evidence="13" id="KW-1185">Reference proteome</keyword>
<comment type="cofactor">
    <cofactor evidence="9">
        <name>Zn(2+)</name>
        <dbReference type="ChEBI" id="CHEBI:29105"/>
    </cofactor>
    <text evidence="9">Binds 1 zinc ion.</text>
</comment>
<evidence type="ECO:0000256" key="1">
    <source>
        <dbReference type="ARBA" id="ARBA00006040"/>
    </source>
</evidence>
<evidence type="ECO:0000256" key="4">
    <source>
        <dbReference type="ARBA" id="ARBA00022801"/>
    </source>
</evidence>
<dbReference type="InterPro" id="IPR034005">
    <property type="entry name" value="M3A_DCP"/>
</dbReference>
<sequence>MPDNTLLNFKKLPRFAEICPDDVGAAVDSVLTAAEQTADAVADESSPSWETVCAPLEAADEAIARVWNQVEHMHAVMSTPSWRAAYRDNLEKISAHSARMGQHEGVYQQLQTLTQSETLSPTQKKIVADALQDFQLSGIALADEQKTIFRRHSEKLSALSAAFVEHLLDATNDYALDIASEEDLGDMPPDLKQAAALAAGDNNSFRFTLQQPSYVAFMQYSPARKQRRELYYAYNTRASEFGNAARDNTPLVTEILELRAKQASLLGFDDYAHMALQTRMAGTPHEALDFLYDLAARAYPAAVKELEAMRAFAATELGIDDLQPWDVGFVSEHMCRRQFDFSDAELRPYLRVDKVLDGLFSCAEKLFGVCATAVPTSLWLPEAQYFKLHTRNGEEIGGLYLDLYARDTKRGGAWMADALSRCRRSGTLQLPVAHVTCNFAPPKAGSQALLNWDEAVTLFHEFGHALHHLLTEVEEFSASGISGVEWDAVELPSQFMENFIWDWRVLEPMTAHIKKPVSQCPKHCLTKHWQHASFNLAYAWCDN</sequence>
<evidence type="ECO:0000259" key="10">
    <source>
        <dbReference type="Pfam" id="PF01432"/>
    </source>
</evidence>
<evidence type="ECO:0000256" key="5">
    <source>
        <dbReference type="ARBA" id="ARBA00022833"/>
    </source>
</evidence>
<dbReference type="Gene3D" id="1.10.1370.40">
    <property type="match status" value="2"/>
</dbReference>
<reference evidence="12" key="1">
    <citation type="submission" date="2022-08" db="EMBL/GenBank/DDBJ databases">
        <authorList>
            <person name="Dzunkova M."/>
            <person name="La Clair J."/>
            <person name="Tyml T."/>
            <person name="Doud D."/>
            <person name="Schulz F."/>
            <person name="Piquer S."/>
            <person name="Porcel Sanchis D."/>
            <person name="Osborn A."/>
            <person name="Robinson D."/>
            <person name="Louie K.B."/>
            <person name="Bowen B.P."/>
            <person name="Bowers R."/>
            <person name="Lee J."/>
            <person name="Arnau Llombart V."/>
            <person name="Diaz Villanueva W."/>
            <person name="Gosliner T."/>
            <person name="Northen T."/>
            <person name="Cheng J.-F."/>
            <person name="Burkart M.D."/>
            <person name="Woyke T."/>
        </authorList>
    </citation>
    <scope>NUCLEOTIDE SEQUENCE</scope>
    <source>
        <strain evidence="12">Df01</strain>
    </source>
</reference>
<comment type="similarity">
    <text evidence="1 9">Belongs to the peptidase M3 family.</text>
</comment>